<dbReference type="RefSeq" id="WP_201806991.1">
    <property type="nucleotide sequence ID" value="NZ_JAERRI010000011.1"/>
</dbReference>
<reference evidence="2 3" key="1">
    <citation type="submission" date="2021-01" db="EMBL/GenBank/DDBJ databases">
        <title>WGS of actinomycetes isolated from Thailand.</title>
        <authorList>
            <person name="Thawai C."/>
        </authorList>
    </citation>
    <scope>NUCLEOTIDE SEQUENCE [LARGE SCALE GENOMIC DNA]</scope>
    <source>
        <strain evidence="2 3">CH9-7</strain>
    </source>
</reference>
<dbReference type="InterPro" id="IPR025164">
    <property type="entry name" value="Toastrack_DUF4097"/>
</dbReference>
<organism evidence="2 3">
    <name type="scientific">Streptomyces siderophoricus</name>
    <dbReference type="NCBI Taxonomy" id="2802281"/>
    <lineage>
        <taxon>Bacteria</taxon>
        <taxon>Bacillati</taxon>
        <taxon>Actinomycetota</taxon>
        <taxon>Actinomycetes</taxon>
        <taxon>Kitasatosporales</taxon>
        <taxon>Streptomycetaceae</taxon>
        <taxon>Streptomyces</taxon>
    </lineage>
</organism>
<keyword evidence="3" id="KW-1185">Reference proteome</keyword>
<evidence type="ECO:0000313" key="3">
    <source>
        <dbReference type="Proteomes" id="UP000629371"/>
    </source>
</evidence>
<sequence length="280" mass="29123">MPHFDFETPEPVSATVEFDIGTVRIIAGKRTDTVIEVLPANEAEAADVRAAEQTKVTCAGGTLQVKGPRKRSLFGRSGSLDVRIELPAGSDIHGTSPMGDFDCAGRLGECRIKTSYGDVHVDEAHTAFLRTDLGDIHVSRVTGDAEVIAAGRIEVGEVEGAATVKNGNGATTIGEVTGDLTTSSSNGRLSVGVAHGGVEAKTAHGSIHIGELVRGRSNLLTATGDIEVGIRAATAAWLDVHTRLGGVRNTLTPFDGPGAGEETVEVRARTGVGNIEIRRA</sequence>
<evidence type="ECO:0000259" key="1">
    <source>
        <dbReference type="Pfam" id="PF13349"/>
    </source>
</evidence>
<gene>
    <name evidence="2" type="ORF">JK360_21990</name>
</gene>
<dbReference type="Pfam" id="PF13349">
    <property type="entry name" value="DUF4097"/>
    <property type="match status" value="1"/>
</dbReference>
<comment type="caution">
    <text evidence="2">The sequence shown here is derived from an EMBL/GenBank/DDBJ whole genome shotgun (WGS) entry which is preliminary data.</text>
</comment>
<proteinExistence type="predicted"/>
<feature type="domain" description="DUF4097" evidence="1">
    <location>
        <begin position="23"/>
        <end position="251"/>
    </location>
</feature>
<accession>A0ABS1MW63</accession>
<name>A0ABS1MW63_9ACTN</name>
<dbReference type="Proteomes" id="UP000629371">
    <property type="component" value="Unassembled WGS sequence"/>
</dbReference>
<dbReference type="EMBL" id="JAERRI010000011">
    <property type="protein sequence ID" value="MBL1092027.1"/>
    <property type="molecule type" value="Genomic_DNA"/>
</dbReference>
<evidence type="ECO:0000313" key="2">
    <source>
        <dbReference type="EMBL" id="MBL1092027.1"/>
    </source>
</evidence>
<protein>
    <submittedName>
        <fullName evidence="2">DUF4097 family beta strand repeat protein</fullName>
    </submittedName>
</protein>